<dbReference type="InterPro" id="IPR039537">
    <property type="entry name" value="Retrotran_Ty1/copia-like"/>
</dbReference>
<dbReference type="Proteomes" id="UP000288805">
    <property type="component" value="Unassembled WGS sequence"/>
</dbReference>
<evidence type="ECO:0000313" key="6">
    <source>
        <dbReference type="Proteomes" id="UP000288805"/>
    </source>
</evidence>
<dbReference type="PANTHER" id="PTHR42648:SF28">
    <property type="entry name" value="TRANSPOSON-ENCODED PROTEIN WITH RIBONUCLEASE H-LIKE AND RETROVIRUS ZINC FINGER-LIKE DOMAINS"/>
    <property type="match status" value="1"/>
</dbReference>
<dbReference type="InterPro" id="IPR043502">
    <property type="entry name" value="DNA/RNA_pol_sf"/>
</dbReference>
<dbReference type="AlphaFoldDB" id="A0A438HVE5"/>
<feature type="domain" description="Integrase catalytic" evidence="4">
    <location>
        <begin position="264"/>
        <end position="439"/>
    </location>
</feature>
<dbReference type="InterPro" id="IPR012337">
    <property type="entry name" value="RNaseH-like_sf"/>
</dbReference>
<dbReference type="Pfam" id="PF25597">
    <property type="entry name" value="SH3_retrovirus"/>
    <property type="match status" value="1"/>
</dbReference>
<feature type="region of interest" description="Disordered" evidence="3">
    <location>
        <begin position="147"/>
        <end position="167"/>
    </location>
</feature>
<comment type="caution">
    <text evidence="5">The sequence shown here is derived from an EMBL/GenBank/DDBJ whole genome shotgun (WGS) entry which is preliminary data.</text>
</comment>
<gene>
    <name evidence="5" type="primary">POLX_4224</name>
    <name evidence="5" type="ORF">CK203_043852</name>
</gene>
<proteinExistence type="predicted"/>
<dbReference type="GO" id="GO:0016787">
    <property type="term" value="F:hydrolase activity"/>
    <property type="evidence" value="ECO:0007669"/>
    <property type="project" value="UniProtKB-KW"/>
</dbReference>
<dbReference type="InterPro" id="IPR013103">
    <property type="entry name" value="RVT_2"/>
</dbReference>
<dbReference type="InterPro" id="IPR057670">
    <property type="entry name" value="SH3_retrovirus"/>
</dbReference>
<dbReference type="PANTHER" id="PTHR42648">
    <property type="entry name" value="TRANSPOSASE, PUTATIVE-RELATED"/>
    <property type="match status" value="1"/>
</dbReference>
<evidence type="ECO:0000256" key="2">
    <source>
        <dbReference type="ARBA" id="ARBA00022801"/>
    </source>
</evidence>
<dbReference type="InterPro" id="IPR001584">
    <property type="entry name" value="Integrase_cat-core"/>
</dbReference>
<evidence type="ECO:0000313" key="5">
    <source>
        <dbReference type="EMBL" id="RVW88434.1"/>
    </source>
</evidence>
<feature type="compositionally biased region" description="Basic residues" evidence="3">
    <location>
        <begin position="147"/>
        <end position="157"/>
    </location>
</feature>
<dbReference type="Pfam" id="PF07727">
    <property type="entry name" value="RVT_2"/>
    <property type="match status" value="1"/>
</dbReference>
<dbReference type="Gene3D" id="3.30.420.10">
    <property type="entry name" value="Ribonuclease H-like superfamily/Ribonuclease H"/>
    <property type="match status" value="1"/>
</dbReference>
<dbReference type="InterPro" id="IPR036397">
    <property type="entry name" value="RNaseH_sf"/>
</dbReference>
<dbReference type="Pfam" id="PF14223">
    <property type="entry name" value="Retrotran_gag_2"/>
    <property type="match status" value="1"/>
</dbReference>
<accession>A0A438HVE5</accession>
<dbReference type="GO" id="GO:0015074">
    <property type="term" value="P:DNA integration"/>
    <property type="evidence" value="ECO:0007669"/>
    <property type="project" value="InterPro"/>
</dbReference>
<evidence type="ECO:0000259" key="4">
    <source>
        <dbReference type="PROSITE" id="PS50994"/>
    </source>
</evidence>
<keyword evidence="2" id="KW-0378">Hydrolase</keyword>
<sequence>MSVMIMKGSITPAIRGAIPDLDNTMSYIKSVEEQFLGTSKFLENTLMIKMITMKYDGHSGVREHIMKMSDMASQLKGMDMAISEGFLVHFIMTSLPSQFGPFKINYNTQKDKWKMSELIVISVQEEEMLKVEKPDMAHLTIGLNKKSFKKGKGNKKKQGNDVSHNGQKDENKIRCHFCLKKGHKRRDCSGFKAWLEKKGKTHCLVSYESYLVDIPPNSWWIDTGASIHITNSLQGYLTSKGPSKGDCVECINGKYTKVKKNGASRATELLECIHSDIRGPYSIPTINGHKYFISFIDDFSRYSYVYLIREKSEALDVFKIYKAEVENQLNWRITSVRSDKGGEYYGRFTESSQHLRAFALFLREHGIIVNYTMPRTPEQNGVAERRNYTLIDMVRSMMSNSNLPEFLWGEALKTVVHILNRVPIKSVPKTPYELWVGRKPILNYLHVWGCPIESKIFNPQLKKLDSKTISCNFIGYPKRSKCFRFYCHGQGPKIVETRHAVFLENEYFSGRTQLKKLTSNEIKREKRPAISDDYEVYLNECDYDVSLESDPTSYDQAINSENSTLWLYAMEEELKSMKDNEVWDLVELPKGIKTIGCKWIFKTKHDSKGNVERYKVRLVAKGYTKKKGIDYKETFSPVSNKDSLRIVMALVAHFDLELHQMDVKTAFLNGDLHEEVYMDQPKGFQDKGKTHMVCKLKKSIYGLKQASRQWYLKFHEILITFGFKENLMDQCIYLKISGRKICIIVLYDDDMLLASNNMGMIFETKQFLSKNFDVKDLGEASYVVGIEIHRDRSHELLGLSQKNYIEIVLKRFNMQNCSSSVAPIVKGTYFVNLNVPKMILTRNKWKKFLMLL</sequence>
<dbReference type="GO" id="GO:0046872">
    <property type="term" value="F:metal ion binding"/>
    <property type="evidence" value="ECO:0007669"/>
    <property type="project" value="UniProtKB-KW"/>
</dbReference>
<dbReference type="SUPFAM" id="SSF56672">
    <property type="entry name" value="DNA/RNA polymerases"/>
    <property type="match status" value="1"/>
</dbReference>
<dbReference type="SUPFAM" id="SSF53098">
    <property type="entry name" value="Ribonuclease H-like"/>
    <property type="match status" value="1"/>
</dbReference>
<keyword evidence="1" id="KW-0479">Metal-binding</keyword>
<dbReference type="EMBL" id="QGNW01000173">
    <property type="protein sequence ID" value="RVW88434.1"/>
    <property type="molecule type" value="Genomic_DNA"/>
</dbReference>
<evidence type="ECO:0000256" key="3">
    <source>
        <dbReference type="SAM" id="MobiDB-lite"/>
    </source>
</evidence>
<organism evidence="5 6">
    <name type="scientific">Vitis vinifera</name>
    <name type="common">Grape</name>
    <dbReference type="NCBI Taxonomy" id="29760"/>
    <lineage>
        <taxon>Eukaryota</taxon>
        <taxon>Viridiplantae</taxon>
        <taxon>Streptophyta</taxon>
        <taxon>Embryophyta</taxon>
        <taxon>Tracheophyta</taxon>
        <taxon>Spermatophyta</taxon>
        <taxon>Magnoliopsida</taxon>
        <taxon>eudicotyledons</taxon>
        <taxon>Gunneridae</taxon>
        <taxon>Pentapetalae</taxon>
        <taxon>rosids</taxon>
        <taxon>Vitales</taxon>
        <taxon>Vitaceae</taxon>
        <taxon>Viteae</taxon>
        <taxon>Vitis</taxon>
    </lineage>
</organism>
<reference evidence="5 6" key="1">
    <citation type="journal article" date="2018" name="PLoS Genet.">
        <title>Population sequencing reveals clonal diversity and ancestral inbreeding in the grapevine cultivar Chardonnay.</title>
        <authorList>
            <person name="Roach M.J."/>
            <person name="Johnson D.L."/>
            <person name="Bohlmann J."/>
            <person name="van Vuuren H.J."/>
            <person name="Jones S.J."/>
            <person name="Pretorius I.S."/>
            <person name="Schmidt S.A."/>
            <person name="Borneman A.R."/>
        </authorList>
    </citation>
    <scope>NUCLEOTIDE SEQUENCE [LARGE SCALE GENOMIC DNA]</scope>
    <source>
        <strain evidence="6">cv. Chardonnay</strain>
        <tissue evidence="5">Leaf</tissue>
    </source>
</reference>
<dbReference type="GO" id="GO:0003676">
    <property type="term" value="F:nucleic acid binding"/>
    <property type="evidence" value="ECO:0007669"/>
    <property type="project" value="InterPro"/>
</dbReference>
<protein>
    <submittedName>
        <fullName evidence="5">Retrovirus-related Pol polyprotein from transposon TNT 1-94</fullName>
    </submittedName>
</protein>
<dbReference type="Pfam" id="PF00665">
    <property type="entry name" value="rve"/>
    <property type="match status" value="1"/>
</dbReference>
<name>A0A438HVE5_VITVI</name>
<dbReference type="PROSITE" id="PS50994">
    <property type="entry name" value="INTEGRASE"/>
    <property type="match status" value="1"/>
</dbReference>
<evidence type="ECO:0000256" key="1">
    <source>
        <dbReference type="ARBA" id="ARBA00022723"/>
    </source>
</evidence>